<sequence>MKKSPSIHITLSQYIDLTGCSEKSARALFRKARAFSLSNRVVIQGNNKKNRKVLVSLQSASLGDTQLLADIIYATRIKLKQVGVTKINQSDSQWPKLKNLVPRINEFCDKFGMSHREGYISFVKAGLKMLSSTKRRIPTSPVIYLSSNYDKVINQIEAEYLIKRDESPRETREMHDLYITRILEMTGISPDYHDNPQEYVYFLYARELADELGINYETFIEAQFAALAFCNGIPKPEDLYADKARQRLLQYMSRNKLSIQDEVKPSSGVSWDDFKD</sequence>
<accession>A0A8S5NBD5</accession>
<evidence type="ECO:0000313" key="1">
    <source>
        <dbReference type="EMBL" id="DAD91554.1"/>
    </source>
</evidence>
<proteinExistence type="predicted"/>
<name>A0A8S5NBD5_9CAUD</name>
<organism evidence="1">
    <name type="scientific">Myoviridae sp. ctx322</name>
    <dbReference type="NCBI Taxonomy" id="2826711"/>
    <lineage>
        <taxon>Viruses</taxon>
        <taxon>Duplodnaviria</taxon>
        <taxon>Heunggongvirae</taxon>
        <taxon>Uroviricota</taxon>
        <taxon>Caudoviricetes</taxon>
    </lineage>
</organism>
<dbReference type="EMBL" id="BK015115">
    <property type="protein sequence ID" value="DAD91554.1"/>
    <property type="molecule type" value="Genomic_DNA"/>
</dbReference>
<reference evidence="1" key="1">
    <citation type="journal article" date="2021" name="Proc. Natl. Acad. Sci. U.S.A.">
        <title>A Catalog of Tens of Thousands of Viruses from Human Metagenomes Reveals Hidden Associations with Chronic Diseases.</title>
        <authorList>
            <person name="Tisza M.J."/>
            <person name="Buck C.B."/>
        </authorList>
    </citation>
    <scope>NUCLEOTIDE SEQUENCE</scope>
    <source>
        <strain evidence="1">Ctx322</strain>
    </source>
</reference>
<protein>
    <submittedName>
        <fullName evidence="1">Uncharacterized protein</fullName>
    </submittedName>
</protein>